<dbReference type="Pfam" id="PF00612">
    <property type="entry name" value="IQ"/>
    <property type="match status" value="1"/>
</dbReference>
<name>A0A2N9J1S5_FAGSY</name>
<sequence>MAKKSKCWFGWVRRLFTSEKWKKRRWLLEEVRYKQYPALTAPQRTLIEATEEQRKHALTVAIATAAAAEAAVAAAHAAAEVVRLTGASQSCQCSTKQDGNLAAIKIQSAYRAHLARKALRALKGLVRLQAIARGRAVRRQAVTSKCLPPSAKRQAEVQERSIPTADETYKDCDKKQFVRENKEFEENELKIECSSERSWDPSVLSKEDIEAIWLRKQEAIIKRERMKKYSFSHRERRNAQMLEESVENKEFGRKSCRLEQWVDKEACNREGLETFKPTVFILGERQGITQLKPTNEQKQDSLGLDSQWSFPRRSFCHAKQNSASNDSWMPNSPIFPTYMSATESVKAKTRSLSTPKQRMGYPDSCFDQNFAKNDGLSFWSSFDSESISTNRERGVPQQISLSMSSNY</sequence>
<dbReference type="AlphaFoldDB" id="A0A2N9J1S5"/>
<organism evidence="5">
    <name type="scientific">Fagus sylvatica</name>
    <name type="common">Beechnut</name>
    <dbReference type="NCBI Taxonomy" id="28930"/>
    <lineage>
        <taxon>Eukaryota</taxon>
        <taxon>Viridiplantae</taxon>
        <taxon>Streptophyta</taxon>
        <taxon>Embryophyta</taxon>
        <taxon>Tracheophyta</taxon>
        <taxon>Spermatophyta</taxon>
        <taxon>Magnoliopsida</taxon>
        <taxon>eudicotyledons</taxon>
        <taxon>Gunneridae</taxon>
        <taxon>Pentapetalae</taxon>
        <taxon>rosids</taxon>
        <taxon>fabids</taxon>
        <taxon>Fagales</taxon>
        <taxon>Fagaceae</taxon>
        <taxon>Fagus</taxon>
    </lineage>
</organism>
<keyword evidence="1" id="KW-0112">Calmodulin-binding</keyword>
<dbReference type="Gene3D" id="1.20.5.190">
    <property type="match status" value="1"/>
</dbReference>
<dbReference type="PANTHER" id="PTHR32295:SF212">
    <property type="entry name" value="CALMODULIN BINDING PROTEIN-RELATED"/>
    <property type="match status" value="1"/>
</dbReference>
<dbReference type="PROSITE" id="PS50096">
    <property type="entry name" value="IQ"/>
    <property type="match status" value="1"/>
</dbReference>
<dbReference type="CDD" id="cd23767">
    <property type="entry name" value="IQCD"/>
    <property type="match status" value="1"/>
</dbReference>
<gene>
    <name evidence="5" type="ORF">FSB_LOCUS59369</name>
</gene>
<accession>A0A2N9J1S5</accession>
<dbReference type="Pfam" id="PF13178">
    <property type="entry name" value="DUF4005"/>
    <property type="match status" value="1"/>
</dbReference>
<evidence type="ECO:0000259" key="4">
    <source>
        <dbReference type="Pfam" id="PF13178"/>
    </source>
</evidence>
<dbReference type="GO" id="GO:0005516">
    <property type="term" value="F:calmodulin binding"/>
    <property type="evidence" value="ECO:0007669"/>
    <property type="project" value="UniProtKB-KW"/>
</dbReference>
<evidence type="ECO:0000256" key="2">
    <source>
        <dbReference type="ARBA" id="ARBA00024341"/>
    </source>
</evidence>
<reference evidence="5" key="1">
    <citation type="submission" date="2018-02" db="EMBL/GenBank/DDBJ databases">
        <authorList>
            <person name="Cohen D.B."/>
            <person name="Kent A.D."/>
        </authorList>
    </citation>
    <scope>NUCLEOTIDE SEQUENCE</scope>
</reference>
<proteinExistence type="inferred from homology"/>
<comment type="subunit">
    <text evidence="3">Binds to multiple calmodulin (CaM) in the presence of Ca(2+) and CaM-like proteins.</text>
</comment>
<comment type="similarity">
    <text evidence="2">Belongs to the IQD family.</text>
</comment>
<protein>
    <recommendedName>
        <fullName evidence="4">DUF4005 domain-containing protein</fullName>
    </recommendedName>
</protein>
<dbReference type="PANTHER" id="PTHR32295">
    <property type="entry name" value="IQ-DOMAIN 5-RELATED"/>
    <property type="match status" value="1"/>
</dbReference>
<dbReference type="InterPro" id="IPR000048">
    <property type="entry name" value="IQ_motif_EF-hand-BS"/>
</dbReference>
<evidence type="ECO:0000256" key="3">
    <source>
        <dbReference type="ARBA" id="ARBA00024378"/>
    </source>
</evidence>
<evidence type="ECO:0000313" key="5">
    <source>
        <dbReference type="EMBL" id="SPD31487.1"/>
    </source>
</evidence>
<dbReference type="InterPro" id="IPR025064">
    <property type="entry name" value="DUF4005"/>
</dbReference>
<dbReference type="EMBL" id="OIVN01006363">
    <property type="protein sequence ID" value="SPD31487.1"/>
    <property type="molecule type" value="Genomic_DNA"/>
</dbReference>
<feature type="domain" description="DUF4005" evidence="4">
    <location>
        <begin position="326"/>
        <end position="380"/>
    </location>
</feature>
<evidence type="ECO:0000256" key="1">
    <source>
        <dbReference type="ARBA" id="ARBA00022860"/>
    </source>
</evidence>